<dbReference type="NCBIfam" id="NF040742">
    <property type="entry name" value="racem_Orr"/>
    <property type="match status" value="1"/>
</dbReference>
<evidence type="ECO:0000256" key="3">
    <source>
        <dbReference type="ARBA" id="ARBA00007880"/>
    </source>
</evidence>
<gene>
    <name evidence="11" type="ORF">SAMN05444401_0147</name>
</gene>
<evidence type="ECO:0000256" key="7">
    <source>
        <dbReference type="ARBA" id="ARBA00051193"/>
    </source>
</evidence>
<dbReference type="InterPro" id="IPR026956">
    <property type="entry name" value="D-ser_dehydrat-like_dom"/>
</dbReference>
<accession>A0A1M6N997</accession>
<dbReference type="PANTHER" id="PTHR30511">
    <property type="entry name" value="ALANINE RACEMASE"/>
    <property type="match status" value="1"/>
</dbReference>
<evidence type="ECO:0000256" key="6">
    <source>
        <dbReference type="ARBA" id="ARBA00023235"/>
    </source>
</evidence>
<evidence type="ECO:0000256" key="4">
    <source>
        <dbReference type="ARBA" id="ARBA00011738"/>
    </source>
</evidence>
<evidence type="ECO:0000256" key="8">
    <source>
        <dbReference type="ARBA" id="ARBA00066594"/>
    </source>
</evidence>
<comment type="subunit">
    <text evidence="4">Homodimer.</text>
</comment>
<dbReference type="Gene3D" id="3.20.20.10">
    <property type="entry name" value="Alanine racemase"/>
    <property type="match status" value="1"/>
</dbReference>
<dbReference type="OrthoDB" id="504078at2"/>
<dbReference type="GO" id="GO:0005829">
    <property type="term" value="C:cytosol"/>
    <property type="evidence" value="ECO:0007669"/>
    <property type="project" value="TreeGrafter"/>
</dbReference>
<evidence type="ECO:0000313" key="12">
    <source>
        <dbReference type="Proteomes" id="UP000184080"/>
    </source>
</evidence>
<dbReference type="GO" id="GO:0030170">
    <property type="term" value="F:pyridoxal phosphate binding"/>
    <property type="evidence" value="ECO:0007669"/>
    <property type="project" value="TreeGrafter"/>
</dbReference>
<evidence type="ECO:0000259" key="10">
    <source>
        <dbReference type="Pfam" id="PF14031"/>
    </source>
</evidence>
<evidence type="ECO:0000259" key="9">
    <source>
        <dbReference type="Pfam" id="PF01168"/>
    </source>
</evidence>
<keyword evidence="6" id="KW-0413">Isomerase</keyword>
<dbReference type="PANTHER" id="PTHR30511:SF3">
    <property type="entry name" value="LYSINE RACEMASE"/>
    <property type="match status" value="1"/>
</dbReference>
<keyword evidence="5" id="KW-0663">Pyridoxal phosphate</keyword>
<dbReference type="GO" id="GO:0016829">
    <property type="term" value="F:lyase activity"/>
    <property type="evidence" value="ECO:0007669"/>
    <property type="project" value="UniProtKB-ARBA"/>
</dbReference>
<dbReference type="SUPFAM" id="SSF51419">
    <property type="entry name" value="PLP-binding barrel"/>
    <property type="match status" value="1"/>
</dbReference>
<comment type="cofactor">
    <cofactor evidence="1">
        <name>pyridoxal 5'-phosphate</name>
        <dbReference type="ChEBI" id="CHEBI:597326"/>
    </cofactor>
</comment>
<sequence>MSKAYPCLDIDLKKLAHNTREIIKLCHENGVEPVIVTKVFCANETIVKTIVNEGINTVGDSRIKNLMKLKQINCKKLLVRIPMKSEADSVVQYADISLNSELEVIKELSHCALNHNKLHEIILMIDLGDLREGVLPQDVLDTVKEIIKLPNIKLIGLGTNLTCYGGVIPEENNLTELVNLKNKIEEEFNIKLPIVSGGNSSSFYMVVNHTIPKGVNQLRIGEALVLGRETAFEKDLNNLYNDSIILKGEIIELKEKPSLPKGRIGVDAFGNKPSFQDKGLMQRAIIALGKQDILLEGLTPLDSKIEILGASSDHLLLDLTKCGKEYKVGDIVEFHMNYGCLLAAMTSNYVNLEFKI</sequence>
<dbReference type="EMBL" id="FQZO01000010">
    <property type="protein sequence ID" value="SHJ92263.1"/>
    <property type="molecule type" value="Genomic_DNA"/>
</dbReference>
<evidence type="ECO:0000256" key="2">
    <source>
        <dbReference type="ARBA" id="ARBA00005323"/>
    </source>
</evidence>
<dbReference type="InterPro" id="IPR029066">
    <property type="entry name" value="PLP-binding_barrel"/>
</dbReference>
<dbReference type="AlphaFoldDB" id="A0A1M6N997"/>
<keyword evidence="12" id="KW-1185">Reference proteome</keyword>
<feature type="domain" description="Alanine racemase N-terminal" evidence="9">
    <location>
        <begin position="10"/>
        <end position="226"/>
    </location>
</feature>
<dbReference type="InterPro" id="IPR000821">
    <property type="entry name" value="Ala_racemase"/>
</dbReference>
<dbReference type="STRING" id="1121298.SAMN05444401_0147"/>
<dbReference type="CDD" id="cd06815">
    <property type="entry name" value="PLPDE_III_AR_like_1"/>
    <property type="match status" value="1"/>
</dbReference>
<dbReference type="EC" id="5.1.1.12" evidence="8"/>
<name>A0A1M6N997_9CLOT</name>
<dbReference type="GO" id="GO:0008784">
    <property type="term" value="F:alanine racemase activity"/>
    <property type="evidence" value="ECO:0007669"/>
    <property type="project" value="TreeGrafter"/>
</dbReference>
<dbReference type="FunFam" id="3.20.20.10:FF:000013">
    <property type="entry name" value="Alanine/ornithine racemase family PLP-dependent enzyme"/>
    <property type="match status" value="1"/>
</dbReference>
<comment type="catalytic activity">
    <reaction evidence="7">
        <text>L-ornithine = D-ornithine</text>
        <dbReference type="Rhea" id="RHEA:11584"/>
        <dbReference type="ChEBI" id="CHEBI:46911"/>
        <dbReference type="ChEBI" id="CHEBI:57668"/>
        <dbReference type="EC" id="5.1.1.12"/>
    </reaction>
</comment>
<dbReference type="Pfam" id="PF14031">
    <property type="entry name" value="D-ser_dehydrat"/>
    <property type="match status" value="1"/>
</dbReference>
<comment type="similarity">
    <text evidence="3">Belongs to the alanine racemase family.</text>
</comment>
<organism evidence="11 12">
    <name type="scientific">Clostridium amylolyticum</name>
    <dbReference type="NCBI Taxonomy" id="1121298"/>
    <lineage>
        <taxon>Bacteria</taxon>
        <taxon>Bacillati</taxon>
        <taxon>Bacillota</taxon>
        <taxon>Clostridia</taxon>
        <taxon>Eubacteriales</taxon>
        <taxon>Clostridiaceae</taxon>
        <taxon>Clostridium</taxon>
    </lineage>
</organism>
<dbReference type="RefSeq" id="WP_073011868.1">
    <property type="nucleotide sequence ID" value="NZ_FQZO01000010.1"/>
</dbReference>
<evidence type="ECO:0000256" key="1">
    <source>
        <dbReference type="ARBA" id="ARBA00001933"/>
    </source>
</evidence>
<dbReference type="InterPro" id="IPR001608">
    <property type="entry name" value="Ala_racemase_N"/>
</dbReference>
<protein>
    <recommendedName>
        <fullName evidence="8">ornithine racemase</fullName>
        <ecNumber evidence="8">5.1.1.12</ecNumber>
    </recommendedName>
</protein>
<evidence type="ECO:0000313" key="11">
    <source>
        <dbReference type="EMBL" id="SHJ92263.1"/>
    </source>
</evidence>
<dbReference type="GO" id="GO:0050157">
    <property type="term" value="F:ornithine racemase activity"/>
    <property type="evidence" value="ECO:0007669"/>
    <property type="project" value="UniProtKB-EC"/>
</dbReference>
<dbReference type="Pfam" id="PF01168">
    <property type="entry name" value="Ala_racemase_N"/>
    <property type="match status" value="1"/>
</dbReference>
<feature type="domain" description="D-serine dehydratase-like" evidence="10">
    <location>
        <begin position="283"/>
        <end position="350"/>
    </location>
</feature>
<comment type="similarity">
    <text evidence="2">Belongs to the DSD1 family.</text>
</comment>
<proteinExistence type="inferred from homology"/>
<reference evidence="11 12" key="1">
    <citation type="submission" date="2016-11" db="EMBL/GenBank/DDBJ databases">
        <authorList>
            <person name="Jaros S."/>
            <person name="Januszkiewicz K."/>
            <person name="Wedrychowicz H."/>
        </authorList>
    </citation>
    <scope>NUCLEOTIDE SEQUENCE [LARGE SCALE GENOMIC DNA]</scope>
    <source>
        <strain evidence="11 12">DSM 21864</strain>
    </source>
</reference>
<dbReference type="Proteomes" id="UP000184080">
    <property type="component" value="Unassembled WGS sequence"/>
</dbReference>
<evidence type="ECO:0000256" key="5">
    <source>
        <dbReference type="ARBA" id="ARBA00022898"/>
    </source>
</evidence>